<comment type="cofactor">
    <cofactor evidence="6">
        <name>thiamine diphosphate</name>
        <dbReference type="ChEBI" id="CHEBI:58937"/>
    </cofactor>
    <text evidence="6">Binds 1 thiamine pyrophosphate per subunit.</text>
</comment>
<protein>
    <recommendedName>
        <fullName evidence="6">2-succinyl-5-enolpyruvyl-6-hydroxy-3-cyclohexene-1-carboxylate synthase</fullName>
        <shortName evidence="6">SEPHCHC synthase</shortName>
        <ecNumber evidence="6">2.2.1.9</ecNumber>
    </recommendedName>
    <alternativeName>
        <fullName evidence="6">Menaquinone biosynthesis protein MenD</fullName>
    </alternativeName>
</protein>
<dbReference type="UniPathway" id="UPA00079"/>
<keyword evidence="10" id="KW-1185">Reference proteome</keyword>
<comment type="subunit">
    <text evidence="6">Homodimer.</text>
</comment>
<dbReference type="CDD" id="cd07037">
    <property type="entry name" value="TPP_PYR_MenD"/>
    <property type="match status" value="1"/>
</dbReference>
<feature type="domain" description="Thiamine pyrophosphate enzyme TPP-binding" evidence="7">
    <location>
        <begin position="396"/>
        <end position="517"/>
    </location>
</feature>
<dbReference type="HAMAP" id="MF_01659">
    <property type="entry name" value="MenD"/>
    <property type="match status" value="1"/>
</dbReference>
<dbReference type="PANTHER" id="PTHR42916:SF1">
    <property type="entry name" value="PROTEIN PHYLLO, CHLOROPLASTIC"/>
    <property type="match status" value="1"/>
</dbReference>
<keyword evidence="3 6" id="KW-0460">Magnesium</keyword>
<accession>A0A543F8Y4</accession>
<dbReference type="Pfam" id="PF02775">
    <property type="entry name" value="TPP_enzyme_C"/>
    <property type="match status" value="1"/>
</dbReference>
<dbReference type="Proteomes" id="UP000316331">
    <property type="component" value="Unassembled WGS sequence"/>
</dbReference>
<dbReference type="Pfam" id="PF02776">
    <property type="entry name" value="TPP_enzyme_N"/>
    <property type="match status" value="1"/>
</dbReference>
<dbReference type="PANTHER" id="PTHR42916">
    <property type="entry name" value="2-SUCCINYL-5-ENOLPYRUVYL-6-HYDROXY-3-CYCLOHEXENE-1-CARBOXYLATE SYNTHASE"/>
    <property type="match status" value="1"/>
</dbReference>
<dbReference type="GO" id="GO:0030976">
    <property type="term" value="F:thiamine pyrophosphate binding"/>
    <property type="evidence" value="ECO:0007669"/>
    <property type="project" value="UniProtKB-UniRule"/>
</dbReference>
<comment type="pathway">
    <text evidence="6">Quinol/quinone metabolism; menaquinone biosynthesis.</text>
</comment>
<keyword evidence="6" id="KW-0474">Menaquinone biosynthesis</keyword>
<keyword evidence="4 6" id="KW-0786">Thiamine pyrophosphate</keyword>
<proteinExistence type="inferred from homology"/>
<evidence type="ECO:0000256" key="6">
    <source>
        <dbReference type="HAMAP-Rule" id="MF_01659"/>
    </source>
</evidence>
<reference evidence="9 10" key="1">
    <citation type="submission" date="2019-06" db="EMBL/GenBank/DDBJ databases">
        <title>Sequencing the genomes of 1000 actinobacteria strains.</title>
        <authorList>
            <person name="Klenk H.-P."/>
        </authorList>
    </citation>
    <scope>NUCLEOTIDE SEQUENCE [LARGE SCALE GENOMIC DNA]</scope>
    <source>
        <strain evidence="9 10">DSM 103495</strain>
    </source>
</reference>
<comment type="similarity">
    <text evidence="6">Belongs to the TPP enzyme family. MenD subfamily.</text>
</comment>
<dbReference type="EMBL" id="VFPG01000001">
    <property type="protein sequence ID" value="TQM30288.1"/>
    <property type="molecule type" value="Genomic_DNA"/>
</dbReference>
<evidence type="ECO:0000256" key="4">
    <source>
        <dbReference type="ARBA" id="ARBA00023052"/>
    </source>
</evidence>
<evidence type="ECO:0000256" key="1">
    <source>
        <dbReference type="ARBA" id="ARBA00022679"/>
    </source>
</evidence>
<dbReference type="InterPro" id="IPR012001">
    <property type="entry name" value="Thiamin_PyroP_enz_TPP-bd_dom"/>
</dbReference>
<evidence type="ECO:0000256" key="2">
    <source>
        <dbReference type="ARBA" id="ARBA00022723"/>
    </source>
</evidence>
<dbReference type="SUPFAM" id="SSF52518">
    <property type="entry name" value="Thiamin diphosphate-binding fold (THDP-binding)"/>
    <property type="match status" value="2"/>
</dbReference>
<dbReference type="AlphaFoldDB" id="A0A543F8Y4"/>
<comment type="function">
    <text evidence="6">Catalyzes the thiamine diphosphate-dependent decarboxylation of 2-oxoglutarate and the subsequent addition of the resulting succinic semialdehyde-thiamine pyrophosphate anion to isochorismate to yield 2-succinyl-5-enolpyruvyl-6-hydroxy-3-cyclohexene-1-carboxylate (SEPHCHC).</text>
</comment>
<dbReference type="GO" id="GO:0000287">
    <property type="term" value="F:magnesium ion binding"/>
    <property type="evidence" value="ECO:0007669"/>
    <property type="project" value="UniProtKB-UniRule"/>
</dbReference>
<dbReference type="RefSeq" id="WP_141808610.1">
    <property type="nucleotide sequence ID" value="NZ_VFPG01000001.1"/>
</dbReference>
<dbReference type="UniPathway" id="UPA01057">
    <property type="reaction ID" value="UER00164"/>
</dbReference>
<dbReference type="PIRSF" id="PIRSF004983">
    <property type="entry name" value="MenD"/>
    <property type="match status" value="1"/>
</dbReference>
<dbReference type="NCBIfam" id="TIGR00173">
    <property type="entry name" value="menD"/>
    <property type="match status" value="1"/>
</dbReference>
<feature type="domain" description="Thiamine pyrophosphate enzyme N-terminal TPP-binding" evidence="8">
    <location>
        <begin position="8"/>
        <end position="123"/>
    </location>
</feature>
<evidence type="ECO:0000313" key="9">
    <source>
        <dbReference type="EMBL" id="TQM30288.1"/>
    </source>
</evidence>
<dbReference type="InterPro" id="IPR004433">
    <property type="entry name" value="MenaQ_synth_MenD"/>
</dbReference>
<sequence>MNPSTAQARVVVDELVRGGVRDVVLCPGSRNAPLAFALQAADAAGRLRLHMRIDERTAGFLAIGLAIAGGNPVPVVMTSGTAVANLGPAVLEANYARVPLIVLSANRPYEMLGTGANQTVEQLGLFGSQVRATISLGLAEDEPSGNGSGPYGQQNSVWRSAVCRVLAAARGTRSGNAGPVHFDIPLREPLVPDPAAGASPEGRAGDRPWTATQYATLDVPLDIDLSLDTVVISGHGAGLRPELAELPTVAEPTAPMHGPALHPLALPLLKPKQAIITGRPTLHRQVSKVLADPSVTVFALTTGPRWPDVSGNVVGTGTRAITTGAPRAEWLAHCRALNANAQQVVRDALAKHPKPTGLHVAAVVMDALHEGDQLLLGASNPVRDAALVSHPRPGIKVLSNRGVAGIDGTVSSAVGAALAHGGRTVALIGDLTFLHDASGLLIGPGEPRPADLTIVVANDDGGGIFELLEQGDPQYAGVFERVFGTPHGMDLAALCAAYRVPHRQVDTEQLAAELAEHAHGLRVLEVATERSSLRELHATVRANIAP</sequence>
<dbReference type="EC" id="2.2.1.9" evidence="6"/>
<comment type="catalytic activity">
    <reaction evidence="6">
        <text>isochorismate + 2-oxoglutarate + H(+) = 5-enolpyruvoyl-6-hydroxy-2-succinyl-cyclohex-3-ene-1-carboxylate + CO2</text>
        <dbReference type="Rhea" id="RHEA:25593"/>
        <dbReference type="ChEBI" id="CHEBI:15378"/>
        <dbReference type="ChEBI" id="CHEBI:16526"/>
        <dbReference type="ChEBI" id="CHEBI:16810"/>
        <dbReference type="ChEBI" id="CHEBI:29780"/>
        <dbReference type="ChEBI" id="CHEBI:58818"/>
        <dbReference type="EC" id="2.2.1.9"/>
    </reaction>
</comment>
<name>A0A543F8Y4_9NOCA</name>
<keyword evidence="1 6" id="KW-0808">Transferase</keyword>
<evidence type="ECO:0000256" key="3">
    <source>
        <dbReference type="ARBA" id="ARBA00022842"/>
    </source>
</evidence>
<evidence type="ECO:0000313" key="10">
    <source>
        <dbReference type="Proteomes" id="UP000316331"/>
    </source>
</evidence>
<dbReference type="InterPro" id="IPR029061">
    <property type="entry name" value="THDP-binding"/>
</dbReference>
<gene>
    <name evidence="6" type="primary">menD</name>
    <name evidence="9" type="ORF">FB390_1907</name>
</gene>
<dbReference type="GO" id="GO:0030145">
    <property type="term" value="F:manganese ion binding"/>
    <property type="evidence" value="ECO:0007669"/>
    <property type="project" value="UniProtKB-UniRule"/>
</dbReference>
<evidence type="ECO:0000259" key="7">
    <source>
        <dbReference type="Pfam" id="PF02775"/>
    </source>
</evidence>
<dbReference type="Gene3D" id="3.40.50.970">
    <property type="match status" value="2"/>
</dbReference>
<comment type="cofactor">
    <cofactor evidence="6">
        <name>Mg(2+)</name>
        <dbReference type="ChEBI" id="CHEBI:18420"/>
    </cofactor>
    <cofactor evidence="6">
        <name>Mn(2+)</name>
        <dbReference type="ChEBI" id="CHEBI:29035"/>
    </cofactor>
</comment>
<keyword evidence="5 6" id="KW-0464">Manganese</keyword>
<dbReference type="GO" id="GO:0070204">
    <property type="term" value="F:2-succinyl-5-enolpyruvyl-6-hydroxy-3-cyclohexene-1-carboxylic-acid synthase activity"/>
    <property type="evidence" value="ECO:0007669"/>
    <property type="project" value="UniProtKB-UniRule"/>
</dbReference>
<dbReference type="OrthoDB" id="9791859at2"/>
<evidence type="ECO:0000259" key="8">
    <source>
        <dbReference type="Pfam" id="PF02776"/>
    </source>
</evidence>
<comment type="caution">
    <text evidence="9">The sequence shown here is derived from an EMBL/GenBank/DDBJ whole genome shotgun (WGS) entry which is preliminary data.</text>
</comment>
<dbReference type="CDD" id="cd02009">
    <property type="entry name" value="TPP_SHCHC_synthase"/>
    <property type="match status" value="1"/>
</dbReference>
<comment type="pathway">
    <text evidence="6">Quinol/quinone metabolism; 1,4-dihydroxy-2-naphthoate biosynthesis; 1,4-dihydroxy-2-naphthoate from chorismate: step 2/7.</text>
</comment>
<dbReference type="GO" id="GO:0009234">
    <property type="term" value="P:menaquinone biosynthetic process"/>
    <property type="evidence" value="ECO:0007669"/>
    <property type="project" value="UniProtKB-UniRule"/>
</dbReference>
<keyword evidence="2 6" id="KW-0479">Metal-binding</keyword>
<organism evidence="9 10">
    <name type="scientific">Nocardia bhagyanarayanae</name>
    <dbReference type="NCBI Taxonomy" id="1215925"/>
    <lineage>
        <taxon>Bacteria</taxon>
        <taxon>Bacillati</taxon>
        <taxon>Actinomycetota</taxon>
        <taxon>Actinomycetes</taxon>
        <taxon>Mycobacteriales</taxon>
        <taxon>Nocardiaceae</taxon>
        <taxon>Nocardia</taxon>
    </lineage>
</organism>
<dbReference type="InterPro" id="IPR011766">
    <property type="entry name" value="TPP_enzyme_TPP-bd"/>
</dbReference>
<evidence type="ECO:0000256" key="5">
    <source>
        <dbReference type="ARBA" id="ARBA00023211"/>
    </source>
</evidence>